<reference evidence="2 3" key="1">
    <citation type="submission" date="2022-02" db="EMBL/GenBank/DDBJ databases">
        <authorList>
            <person name="Min J."/>
        </authorList>
    </citation>
    <scope>NUCLEOTIDE SEQUENCE [LARGE SCALE GENOMIC DNA]</scope>
    <source>
        <strain evidence="2 3">GR10-1</strain>
    </source>
</reference>
<accession>A0ABS9SF59</accession>
<keyword evidence="3" id="KW-1185">Reference proteome</keyword>
<comment type="caution">
    <text evidence="2">The sequence shown here is derived from an EMBL/GenBank/DDBJ whole genome shotgun (WGS) entry which is preliminary data.</text>
</comment>
<feature type="transmembrane region" description="Helical" evidence="1">
    <location>
        <begin position="20"/>
        <end position="42"/>
    </location>
</feature>
<keyword evidence="1" id="KW-0472">Membrane</keyword>
<proteinExistence type="predicted"/>
<organism evidence="2 3">
    <name type="scientific">Niabella ginsengisoli</name>
    <dbReference type="NCBI Taxonomy" id="522298"/>
    <lineage>
        <taxon>Bacteria</taxon>
        <taxon>Pseudomonadati</taxon>
        <taxon>Bacteroidota</taxon>
        <taxon>Chitinophagia</taxon>
        <taxon>Chitinophagales</taxon>
        <taxon>Chitinophagaceae</taxon>
        <taxon>Niabella</taxon>
    </lineage>
</organism>
<keyword evidence="1" id="KW-1133">Transmembrane helix</keyword>
<evidence type="ECO:0000313" key="3">
    <source>
        <dbReference type="Proteomes" id="UP001202248"/>
    </source>
</evidence>
<gene>
    <name evidence="2" type="ORF">MKP09_03205</name>
</gene>
<dbReference type="Proteomes" id="UP001202248">
    <property type="component" value="Unassembled WGS sequence"/>
</dbReference>
<protein>
    <submittedName>
        <fullName evidence="2">Uncharacterized protein</fullName>
    </submittedName>
</protein>
<name>A0ABS9SF59_9BACT</name>
<feature type="transmembrane region" description="Helical" evidence="1">
    <location>
        <begin position="54"/>
        <end position="74"/>
    </location>
</feature>
<dbReference type="EMBL" id="JAKWBL010000001">
    <property type="protein sequence ID" value="MCH5596996.1"/>
    <property type="molecule type" value="Genomic_DNA"/>
</dbReference>
<evidence type="ECO:0000313" key="2">
    <source>
        <dbReference type="EMBL" id="MCH5596996.1"/>
    </source>
</evidence>
<keyword evidence="1" id="KW-0812">Transmembrane</keyword>
<sequence length="168" mass="18801">MVGTLIFIFYYITSFSVLLFVGYGFIALAALVNIIVFFRILLKAYSDKINRNQLLRTCGLMLLNIPVVAIYFGATLTLLNVMRIELTNSTQTLLTDVNIIGCGGGQIEKMEAGQSKTVWVKITRDCLLSIDYLSQGQRKNETVSGYVTSGMGQKIKHSIDGKNKEYFY</sequence>
<dbReference type="RefSeq" id="WP_240826407.1">
    <property type="nucleotide sequence ID" value="NZ_JAKWBL010000001.1"/>
</dbReference>
<evidence type="ECO:0000256" key="1">
    <source>
        <dbReference type="SAM" id="Phobius"/>
    </source>
</evidence>